<dbReference type="Proteomes" id="UP000320762">
    <property type="component" value="Unassembled WGS sequence"/>
</dbReference>
<keyword evidence="3 6" id="KW-1133">Transmembrane helix</keyword>
<dbReference type="OrthoDB" id="3357846at2759"/>
<accession>A0A550C5K1</accession>
<evidence type="ECO:0000256" key="5">
    <source>
        <dbReference type="SAM" id="MobiDB-lite"/>
    </source>
</evidence>
<evidence type="ECO:0000259" key="7">
    <source>
        <dbReference type="PROSITE" id="PS50850"/>
    </source>
</evidence>
<organism evidence="8 9">
    <name type="scientific">Schizophyllum amplum</name>
    <dbReference type="NCBI Taxonomy" id="97359"/>
    <lineage>
        <taxon>Eukaryota</taxon>
        <taxon>Fungi</taxon>
        <taxon>Dikarya</taxon>
        <taxon>Basidiomycota</taxon>
        <taxon>Agaricomycotina</taxon>
        <taxon>Agaricomycetes</taxon>
        <taxon>Agaricomycetidae</taxon>
        <taxon>Agaricales</taxon>
        <taxon>Schizophyllaceae</taxon>
        <taxon>Schizophyllum</taxon>
    </lineage>
</organism>
<dbReference type="AlphaFoldDB" id="A0A550C5K1"/>
<name>A0A550C5K1_9AGAR</name>
<evidence type="ECO:0000256" key="2">
    <source>
        <dbReference type="ARBA" id="ARBA00022692"/>
    </source>
</evidence>
<dbReference type="InterPro" id="IPR020846">
    <property type="entry name" value="MFS_dom"/>
</dbReference>
<feature type="transmembrane region" description="Helical" evidence="6">
    <location>
        <begin position="113"/>
        <end position="132"/>
    </location>
</feature>
<dbReference type="PANTHER" id="PTHR23502">
    <property type="entry name" value="MAJOR FACILITATOR SUPERFAMILY"/>
    <property type="match status" value="1"/>
</dbReference>
<reference evidence="8 9" key="1">
    <citation type="journal article" date="2019" name="New Phytol.">
        <title>Comparative genomics reveals unique wood-decay strategies and fruiting body development in the Schizophyllaceae.</title>
        <authorList>
            <person name="Almasi E."/>
            <person name="Sahu N."/>
            <person name="Krizsan K."/>
            <person name="Balint B."/>
            <person name="Kovacs G.M."/>
            <person name="Kiss B."/>
            <person name="Cseklye J."/>
            <person name="Drula E."/>
            <person name="Henrissat B."/>
            <person name="Nagy I."/>
            <person name="Chovatia M."/>
            <person name="Adam C."/>
            <person name="LaButti K."/>
            <person name="Lipzen A."/>
            <person name="Riley R."/>
            <person name="Grigoriev I.V."/>
            <person name="Nagy L.G."/>
        </authorList>
    </citation>
    <scope>NUCLEOTIDE SEQUENCE [LARGE SCALE GENOMIC DNA]</scope>
    <source>
        <strain evidence="8 9">NL-1724</strain>
    </source>
</reference>
<dbReference type="STRING" id="97359.A0A550C5K1"/>
<proteinExistence type="predicted"/>
<dbReference type="SUPFAM" id="SSF103473">
    <property type="entry name" value="MFS general substrate transporter"/>
    <property type="match status" value="1"/>
</dbReference>
<feature type="transmembrane region" description="Helical" evidence="6">
    <location>
        <begin position="381"/>
        <end position="404"/>
    </location>
</feature>
<protein>
    <submittedName>
        <fullName evidence="8">Major facilitator superfamily domain-containing protein</fullName>
    </submittedName>
</protein>
<evidence type="ECO:0000256" key="6">
    <source>
        <dbReference type="SAM" id="Phobius"/>
    </source>
</evidence>
<dbReference type="Gene3D" id="1.20.1250.20">
    <property type="entry name" value="MFS general substrate transporter like domains"/>
    <property type="match status" value="1"/>
</dbReference>
<keyword evidence="9" id="KW-1185">Reference proteome</keyword>
<evidence type="ECO:0000256" key="1">
    <source>
        <dbReference type="ARBA" id="ARBA00004141"/>
    </source>
</evidence>
<feature type="domain" description="Major facilitator superfamily (MFS) profile" evidence="7">
    <location>
        <begin position="114"/>
        <end position="557"/>
    </location>
</feature>
<dbReference type="PANTHER" id="PTHR23502:SF23">
    <property type="entry name" value="FLUCONAZOLE RESISTANCE PROTEIN 1"/>
    <property type="match status" value="1"/>
</dbReference>
<dbReference type="InterPro" id="IPR011701">
    <property type="entry name" value="MFS"/>
</dbReference>
<keyword evidence="2 6" id="KW-0812">Transmembrane</keyword>
<evidence type="ECO:0000256" key="4">
    <source>
        <dbReference type="ARBA" id="ARBA00023136"/>
    </source>
</evidence>
<comment type="caution">
    <text evidence="8">The sequence shown here is derived from an EMBL/GenBank/DDBJ whole genome shotgun (WGS) entry which is preliminary data.</text>
</comment>
<sequence>MSLFRDSTAGLIVYYASGQRLLQHTEDREHSDVPQKLLDAKTSDEDTRAVDERTRTEHDPELACPTTAPMRQRVSDEETVVGDLTDSEKGETKKPQQLNQISPLNWSVAKKSFVTFDLCFLTFAVYVGSSIYSPGIDDFAQQFGTSVTVATLGMTLFAFGYGIGPMFLSPLIEVPHIARNPPYMISLFIFVVLQVPTVLATNVPEFLVLRFLAGFWGSAPLATPGGSIADMFAPKTRAYAMGMWGAASVCGPVLGPLIGGFAAEALGWRWSLWPLLFLSGGTLLILTFVLPETSAHNILYRRKERLRRRTGNDRLYSVGERTYLKLSYLQRWPFQLMLTEPIVLSLNVYIALIYSILYVWFESFPLVFEGVYGFSLGIEGVAYVGILVGAVVTYACYCVYAKLIMESLFEPDERGCVRMIPEDRLPPAFVGCWCIPICMFFFGWTSTASIHWIVPIIGSSFFPAGSFLLFQSVINYLPDCNPDYAASIPVAGNGLFRAMVGGAFPLFAKAMFENLQKKNGPMALPVSWGCTLLGCLSFAMGPLLHIFRRFALHDDEM</sequence>
<keyword evidence="4 6" id="KW-0472">Membrane</keyword>
<feature type="transmembrane region" description="Helical" evidence="6">
    <location>
        <begin position="484"/>
        <end position="506"/>
    </location>
</feature>
<dbReference type="CDD" id="cd17323">
    <property type="entry name" value="MFS_Tpo1_MDR_like"/>
    <property type="match status" value="1"/>
</dbReference>
<dbReference type="GO" id="GO:0015244">
    <property type="term" value="F:fluconazole transmembrane transporter activity"/>
    <property type="evidence" value="ECO:0007669"/>
    <property type="project" value="TreeGrafter"/>
</dbReference>
<feature type="region of interest" description="Disordered" evidence="5">
    <location>
        <begin position="25"/>
        <end position="60"/>
    </location>
</feature>
<gene>
    <name evidence="8" type="ORF">BD626DRAFT_549918</name>
</gene>
<dbReference type="GO" id="GO:0005886">
    <property type="term" value="C:plasma membrane"/>
    <property type="evidence" value="ECO:0007669"/>
    <property type="project" value="TreeGrafter"/>
</dbReference>
<feature type="transmembrane region" description="Helical" evidence="6">
    <location>
        <begin position="526"/>
        <end position="547"/>
    </location>
</feature>
<evidence type="ECO:0000313" key="9">
    <source>
        <dbReference type="Proteomes" id="UP000320762"/>
    </source>
</evidence>
<feature type="transmembrane region" description="Helical" evidence="6">
    <location>
        <begin position="207"/>
        <end position="229"/>
    </location>
</feature>
<feature type="transmembrane region" description="Helical" evidence="6">
    <location>
        <begin position="152"/>
        <end position="171"/>
    </location>
</feature>
<evidence type="ECO:0000313" key="8">
    <source>
        <dbReference type="EMBL" id="TRM59986.1"/>
    </source>
</evidence>
<dbReference type="PROSITE" id="PS50850">
    <property type="entry name" value="MFS"/>
    <property type="match status" value="1"/>
</dbReference>
<feature type="transmembrane region" description="Helical" evidence="6">
    <location>
        <begin position="241"/>
        <end position="263"/>
    </location>
</feature>
<feature type="transmembrane region" description="Helical" evidence="6">
    <location>
        <begin position="341"/>
        <end position="361"/>
    </location>
</feature>
<feature type="region of interest" description="Disordered" evidence="5">
    <location>
        <begin position="72"/>
        <end position="96"/>
    </location>
</feature>
<dbReference type="InterPro" id="IPR036259">
    <property type="entry name" value="MFS_trans_sf"/>
</dbReference>
<feature type="transmembrane region" description="Helical" evidence="6">
    <location>
        <begin position="275"/>
        <end position="299"/>
    </location>
</feature>
<dbReference type="FunFam" id="1.20.1250.20:FF:000011">
    <property type="entry name" value="MFS multidrug transporter, putative"/>
    <property type="match status" value="1"/>
</dbReference>
<feature type="transmembrane region" description="Helical" evidence="6">
    <location>
        <begin position="183"/>
        <end position="201"/>
    </location>
</feature>
<comment type="subcellular location">
    <subcellularLocation>
        <location evidence="1">Membrane</location>
        <topology evidence="1">Multi-pass membrane protein</topology>
    </subcellularLocation>
</comment>
<evidence type="ECO:0000256" key="3">
    <source>
        <dbReference type="ARBA" id="ARBA00022989"/>
    </source>
</evidence>
<dbReference type="Pfam" id="PF07690">
    <property type="entry name" value="MFS_1"/>
    <property type="match status" value="1"/>
</dbReference>
<dbReference type="EMBL" id="VDMD01000024">
    <property type="protein sequence ID" value="TRM59986.1"/>
    <property type="molecule type" value="Genomic_DNA"/>
</dbReference>
<feature type="transmembrane region" description="Helical" evidence="6">
    <location>
        <begin position="425"/>
        <end position="444"/>
    </location>
</feature>
<feature type="transmembrane region" description="Helical" evidence="6">
    <location>
        <begin position="450"/>
        <end position="477"/>
    </location>
</feature>
<dbReference type="GO" id="GO:1990961">
    <property type="term" value="P:xenobiotic detoxification by transmembrane export across the plasma membrane"/>
    <property type="evidence" value="ECO:0007669"/>
    <property type="project" value="TreeGrafter"/>
</dbReference>